<accession>A0A448X2U5</accession>
<proteinExistence type="predicted"/>
<sequence>MYESEVLWRRWASYNLISIASGEATYLECPNSDRRDLTLLATELMDAGFCSCVCADAWFFFARSSKPTRLSGLEEEKGRRQLLKDDLL</sequence>
<dbReference type="EMBL" id="CAAALY010079930">
    <property type="protein sequence ID" value="VEL26392.1"/>
    <property type="molecule type" value="Genomic_DNA"/>
</dbReference>
<keyword evidence="2" id="KW-1185">Reference proteome</keyword>
<protein>
    <submittedName>
        <fullName evidence="1">Uncharacterized protein</fullName>
    </submittedName>
</protein>
<dbReference type="AlphaFoldDB" id="A0A448X2U5"/>
<gene>
    <name evidence="1" type="ORF">PXEA_LOCUS19832</name>
</gene>
<reference evidence="1" key="1">
    <citation type="submission" date="2018-11" db="EMBL/GenBank/DDBJ databases">
        <authorList>
            <consortium name="Pathogen Informatics"/>
        </authorList>
    </citation>
    <scope>NUCLEOTIDE SEQUENCE</scope>
</reference>
<dbReference type="Proteomes" id="UP000784294">
    <property type="component" value="Unassembled WGS sequence"/>
</dbReference>
<name>A0A448X2U5_9PLAT</name>
<evidence type="ECO:0000313" key="1">
    <source>
        <dbReference type="EMBL" id="VEL26392.1"/>
    </source>
</evidence>
<comment type="caution">
    <text evidence="1">The sequence shown here is derived from an EMBL/GenBank/DDBJ whole genome shotgun (WGS) entry which is preliminary data.</text>
</comment>
<organism evidence="1 2">
    <name type="scientific">Protopolystoma xenopodis</name>
    <dbReference type="NCBI Taxonomy" id="117903"/>
    <lineage>
        <taxon>Eukaryota</taxon>
        <taxon>Metazoa</taxon>
        <taxon>Spiralia</taxon>
        <taxon>Lophotrochozoa</taxon>
        <taxon>Platyhelminthes</taxon>
        <taxon>Monogenea</taxon>
        <taxon>Polyopisthocotylea</taxon>
        <taxon>Polystomatidea</taxon>
        <taxon>Polystomatidae</taxon>
        <taxon>Protopolystoma</taxon>
    </lineage>
</organism>
<evidence type="ECO:0000313" key="2">
    <source>
        <dbReference type="Proteomes" id="UP000784294"/>
    </source>
</evidence>